<sequence>MSFEALLNWSREQLPELIDQPYQWLSVSGDASFRVYYRLSYASGSYIAVSAPPEKEKNHEFVAIAQGLVEAGVKAPAIIAADFEQGFLLQQDFGDQLLLPLLSAESADHWYTASMDLMWSLSRSHIDNLPLYSDALLAQEFQLFADWFVDAQLGYRLAGDEQAMLDRLERKLNDSALSQPQVVVHRDFHARNIMAIDGELAVIDFQDAVIGPVTYDLVSLLKDCYIRWPRAQVITWVEQYRLQYQQQTGQTFDTGVWLKWFDLMGMQRHIKVLGIFCRLNIRDNKQAYLADLPRVIEYVQEVSGLYDELAEFSGWFERTMVPLIVAQGWGDAA</sequence>
<dbReference type="Gene3D" id="3.30.200.20">
    <property type="entry name" value="Phosphorylase Kinase, domain 1"/>
    <property type="match status" value="1"/>
</dbReference>
<protein>
    <submittedName>
        <fullName evidence="4">N-acetylmuramate/N-acetylglucosamine kinase</fullName>
        <ecNumber evidence="4">2.7.1.221</ecNumber>
    </submittedName>
</protein>
<keyword evidence="2" id="KW-0067">ATP-binding</keyword>
<accession>A0ABM9AE50</accession>
<gene>
    <name evidence="4" type="primary">amgK</name>
    <name evidence="4" type="ORF">SIN8267_01582</name>
</gene>
<keyword evidence="4" id="KW-0808">Transferase</keyword>
<evidence type="ECO:0000259" key="3">
    <source>
        <dbReference type="Pfam" id="PF01636"/>
    </source>
</evidence>
<proteinExistence type="predicted"/>
<dbReference type="SUPFAM" id="SSF56112">
    <property type="entry name" value="Protein kinase-like (PK-like)"/>
    <property type="match status" value="1"/>
</dbReference>
<comment type="caution">
    <text evidence="4">The sequence shown here is derived from an EMBL/GenBank/DDBJ whole genome shotgun (WGS) entry which is preliminary data.</text>
</comment>
<reference evidence="4" key="1">
    <citation type="submission" date="2021-12" db="EMBL/GenBank/DDBJ databases">
        <authorList>
            <person name="Rodrigo-Torres L."/>
            <person name="Arahal R. D."/>
            <person name="Lucena T."/>
        </authorList>
    </citation>
    <scope>NUCLEOTIDE SEQUENCE</scope>
    <source>
        <strain evidence="4">CECT 8267</strain>
    </source>
</reference>
<name>A0ABM9AE50_9GAMM</name>
<evidence type="ECO:0000313" key="4">
    <source>
        <dbReference type="EMBL" id="CAH0991476.1"/>
    </source>
</evidence>
<dbReference type="RefSeq" id="WP_237444124.1">
    <property type="nucleotide sequence ID" value="NZ_CAKLPX010000001.1"/>
</dbReference>
<keyword evidence="1" id="KW-0547">Nucleotide-binding</keyword>
<dbReference type="InterPro" id="IPR002575">
    <property type="entry name" value="Aminoglycoside_PTrfase"/>
</dbReference>
<keyword evidence="4" id="KW-0418">Kinase</keyword>
<dbReference type="Proteomes" id="UP000838100">
    <property type="component" value="Unassembled WGS sequence"/>
</dbReference>
<evidence type="ECO:0000313" key="5">
    <source>
        <dbReference type="Proteomes" id="UP000838100"/>
    </source>
</evidence>
<dbReference type="InterPro" id="IPR011009">
    <property type="entry name" value="Kinase-like_dom_sf"/>
</dbReference>
<evidence type="ECO:0000256" key="2">
    <source>
        <dbReference type="ARBA" id="ARBA00022840"/>
    </source>
</evidence>
<organism evidence="4 5">
    <name type="scientific">Sinobacterium norvegicum</name>
    <dbReference type="NCBI Taxonomy" id="1641715"/>
    <lineage>
        <taxon>Bacteria</taxon>
        <taxon>Pseudomonadati</taxon>
        <taxon>Pseudomonadota</taxon>
        <taxon>Gammaproteobacteria</taxon>
        <taxon>Cellvibrionales</taxon>
        <taxon>Spongiibacteraceae</taxon>
        <taxon>Sinobacterium</taxon>
    </lineage>
</organism>
<keyword evidence="5" id="KW-1185">Reference proteome</keyword>
<evidence type="ECO:0000256" key="1">
    <source>
        <dbReference type="ARBA" id="ARBA00022741"/>
    </source>
</evidence>
<dbReference type="Gene3D" id="3.90.1200.10">
    <property type="match status" value="1"/>
</dbReference>
<dbReference type="PANTHER" id="PTHR33540">
    <property type="entry name" value="TRNA THREONYLCARBAMOYLADENOSINE BIOSYNTHESIS PROTEIN TSAE"/>
    <property type="match status" value="1"/>
</dbReference>
<dbReference type="Pfam" id="PF01636">
    <property type="entry name" value="APH"/>
    <property type="match status" value="1"/>
</dbReference>
<dbReference type="GO" id="GO:0016301">
    <property type="term" value="F:kinase activity"/>
    <property type="evidence" value="ECO:0007669"/>
    <property type="project" value="UniProtKB-KW"/>
</dbReference>
<dbReference type="EC" id="2.7.1.221" evidence="4"/>
<feature type="domain" description="Aminoglycoside phosphotransferase" evidence="3">
    <location>
        <begin position="27"/>
        <end position="245"/>
    </location>
</feature>
<dbReference type="PANTHER" id="PTHR33540:SF1">
    <property type="entry name" value="N-ACETYLMURAMATE_N-ACETYLGLUCOSAMINE KINASE"/>
    <property type="match status" value="1"/>
</dbReference>
<dbReference type="EMBL" id="CAKLPX010000001">
    <property type="protein sequence ID" value="CAH0991476.1"/>
    <property type="molecule type" value="Genomic_DNA"/>
</dbReference>